<accession>A0A818VQV6</accession>
<reference evidence="1" key="1">
    <citation type="submission" date="2021-02" db="EMBL/GenBank/DDBJ databases">
        <authorList>
            <person name="Nowell W R."/>
        </authorList>
    </citation>
    <scope>NUCLEOTIDE SEQUENCE</scope>
</reference>
<sequence>MNSSISVPTTGLGKSTELLLNYLKEIGYAQISLSASIAYDRFAILYQIHIQVESLPKNFRAELFSEEPFWDRVDNKPTNLSVLKLQVGSTE</sequence>
<proteinExistence type="predicted"/>
<organism evidence="1 2">
    <name type="scientific">Rotaria socialis</name>
    <dbReference type="NCBI Taxonomy" id="392032"/>
    <lineage>
        <taxon>Eukaryota</taxon>
        <taxon>Metazoa</taxon>
        <taxon>Spiralia</taxon>
        <taxon>Gnathifera</taxon>
        <taxon>Rotifera</taxon>
        <taxon>Eurotatoria</taxon>
        <taxon>Bdelloidea</taxon>
        <taxon>Philodinida</taxon>
        <taxon>Philodinidae</taxon>
        <taxon>Rotaria</taxon>
    </lineage>
</organism>
<evidence type="ECO:0000313" key="2">
    <source>
        <dbReference type="Proteomes" id="UP000663865"/>
    </source>
</evidence>
<protein>
    <submittedName>
        <fullName evidence="1">Uncharacterized protein</fullName>
    </submittedName>
</protein>
<dbReference type="Proteomes" id="UP000663865">
    <property type="component" value="Unassembled WGS sequence"/>
</dbReference>
<feature type="non-terminal residue" evidence="1">
    <location>
        <position position="91"/>
    </location>
</feature>
<gene>
    <name evidence="1" type="ORF">KIK155_LOCUS27574</name>
</gene>
<evidence type="ECO:0000313" key="1">
    <source>
        <dbReference type="EMBL" id="CAF3714748.1"/>
    </source>
</evidence>
<dbReference type="AlphaFoldDB" id="A0A818VQV6"/>
<dbReference type="EMBL" id="CAJNYV010005003">
    <property type="protein sequence ID" value="CAF3714748.1"/>
    <property type="molecule type" value="Genomic_DNA"/>
</dbReference>
<name>A0A818VQV6_9BILA</name>
<comment type="caution">
    <text evidence="1">The sequence shown here is derived from an EMBL/GenBank/DDBJ whole genome shotgun (WGS) entry which is preliminary data.</text>
</comment>